<evidence type="ECO:0000256" key="1">
    <source>
        <dbReference type="ARBA" id="ARBA00004377"/>
    </source>
</evidence>
<dbReference type="Proteomes" id="UP000584642">
    <property type="component" value="Unassembled WGS sequence"/>
</dbReference>
<evidence type="ECO:0000256" key="3">
    <source>
        <dbReference type="ARBA" id="ARBA00022448"/>
    </source>
</evidence>
<dbReference type="Gene3D" id="2.40.30.170">
    <property type="match status" value="1"/>
</dbReference>
<comment type="subcellular location">
    <subcellularLocation>
        <location evidence="1 9">Cell inner membrane</location>
        <topology evidence="1 9">Single-pass membrane protein</topology>
    </subcellularLocation>
</comment>
<evidence type="ECO:0000256" key="4">
    <source>
        <dbReference type="ARBA" id="ARBA00022475"/>
    </source>
</evidence>
<accession>A0ABX2TGF8</accession>
<keyword evidence="4 9" id="KW-1003">Cell membrane</keyword>
<protein>
    <recommendedName>
        <fullName evidence="9">Membrane fusion protein (MFP) family protein</fullName>
    </recommendedName>
</protein>
<feature type="domain" description="AprE-like beta-barrel" evidence="12">
    <location>
        <begin position="335"/>
        <end position="428"/>
    </location>
</feature>
<dbReference type="EMBL" id="JABFDB010000025">
    <property type="protein sequence ID" value="NYZ23142.1"/>
    <property type="molecule type" value="Genomic_DNA"/>
</dbReference>
<evidence type="ECO:0000259" key="12">
    <source>
        <dbReference type="Pfam" id="PF26002"/>
    </source>
</evidence>
<dbReference type="Pfam" id="PF25994">
    <property type="entry name" value="HH_AprE"/>
    <property type="match status" value="1"/>
</dbReference>
<dbReference type="Gene3D" id="2.40.50.100">
    <property type="match status" value="1"/>
</dbReference>
<dbReference type="SUPFAM" id="SSF111369">
    <property type="entry name" value="HlyD-like secretion proteins"/>
    <property type="match status" value="1"/>
</dbReference>
<dbReference type="NCBIfam" id="TIGR01843">
    <property type="entry name" value="type_I_hlyD"/>
    <property type="match status" value="1"/>
</dbReference>
<feature type="transmembrane region" description="Helical" evidence="9">
    <location>
        <begin position="24"/>
        <end position="47"/>
    </location>
</feature>
<evidence type="ECO:0000259" key="11">
    <source>
        <dbReference type="Pfam" id="PF25994"/>
    </source>
</evidence>
<comment type="similarity">
    <text evidence="2 9">Belongs to the membrane fusion protein (MFP) (TC 8.A.1) family.</text>
</comment>
<name>A0ABX2TGF8_9PROT</name>
<feature type="domain" description="AprE-like long alpha-helical hairpin" evidence="11">
    <location>
        <begin position="104"/>
        <end position="291"/>
    </location>
</feature>
<evidence type="ECO:0000256" key="9">
    <source>
        <dbReference type="RuleBase" id="RU365093"/>
    </source>
</evidence>
<keyword evidence="8 9" id="KW-0472">Membrane</keyword>
<comment type="caution">
    <text evidence="13">The sequence shown here is derived from an EMBL/GenBank/DDBJ whole genome shotgun (WGS) entry which is preliminary data.</text>
</comment>
<evidence type="ECO:0000256" key="7">
    <source>
        <dbReference type="ARBA" id="ARBA00022989"/>
    </source>
</evidence>
<dbReference type="PANTHER" id="PTHR30386">
    <property type="entry name" value="MEMBRANE FUSION SUBUNIT OF EMRAB-TOLC MULTIDRUG EFFLUX PUMP"/>
    <property type="match status" value="1"/>
</dbReference>
<keyword evidence="5 9" id="KW-0997">Cell inner membrane</keyword>
<keyword evidence="14" id="KW-1185">Reference proteome</keyword>
<evidence type="ECO:0000256" key="8">
    <source>
        <dbReference type="ARBA" id="ARBA00023136"/>
    </source>
</evidence>
<dbReference type="InterPro" id="IPR058781">
    <property type="entry name" value="HH_AprE-like"/>
</dbReference>
<dbReference type="InterPro" id="IPR010129">
    <property type="entry name" value="T1SS_HlyD"/>
</dbReference>
<dbReference type="RefSeq" id="WP_180284922.1">
    <property type="nucleotide sequence ID" value="NZ_JABFDB010000025.1"/>
</dbReference>
<evidence type="ECO:0000256" key="6">
    <source>
        <dbReference type="ARBA" id="ARBA00022692"/>
    </source>
</evidence>
<keyword evidence="7 9" id="KW-1133">Transmembrane helix</keyword>
<evidence type="ECO:0000313" key="13">
    <source>
        <dbReference type="EMBL" id="NYZ23142.1"/>
    </source>
</evidence>
<dbReference type="InterPro" id="IPR058982">
    <property type="entry name" value="Beta-barrel_AprE"/>
</dbReference>
<dbReference type="PANTHER" id="PTHR30386:SF17">
    <property type="entry name" value="ALKALINE PROTEASE SECRETION PROTEIN APRE"/>
    <property type="match status" value="1"/>
</dbReference>
<organism evidence="13 14">
    <name type="scientific">Azospirillum oleiclasticum</name>
    <dbReference type="NCBI Taxonomy" id="2735135"/>
    <lineage>
        <taxon>Bacteria</taxon>
        <taxon>Pseudomonadati</taxon>
        <taxon>Pseudomonadota</taxon>
        <taxon>Alphaproteobacteria</taxon>
        <taxon>Rhodospirillales</taxon>
        <taxon>Azospirillaceae</taxon>
        <taxon>Azospirillum</taxon>
    </lineage>
</organism>
<sequence>MTIMSGATNHAGRGPGAPTDSSRIAGTATLGVAVILLFFVVMGGWAATTQLAGAVVAPGVVKVVSDRQPVKHQESGVVAEVAVVEGQEVEAGQLLLRLEGTQTRALADQLSAQLDQLMAEEARLIAERDGSVEIAFPESLLSRLEQPAVRQLVDAQHALLASRRGALNGEIDLLSQGIRQMEEQIAGRNAEVASLEKQNALIRQETEDIRSLFLKGYAPKSRLLALERAGAALDGQRSSLLAGVAETGRSIEQSRMRMGQLERDRLTEVSDQLSKAQAMLRDVEPRLRAVRRQLELTEIRAPLAGRVLSLAVRAPGRVVQPSDVLMEIVPSAQALVVEGTIRPEDVDDVHAGMAAEVRLTAFNPRRMPRLAAVVGNVSADRIVDPRSGQPFYQVQFTVDPSQLADAAAALGHEVTLLPGMPAQITIATSERTVLDYLLLPITDGLERAMREP</sequence>
<gene>
    <name evidence="13" type="ORF">HND93_25825</name>
</gene>
<evidence type="ECO:0000256" key="10">
    <source>
        <dbReference type="SAM" id="MobiDB-lite"/>
    </source>
</evidence>
<reference evidence="13 14" key="1">
    <citation type="submission" date="2020-05" db="EMBL/GenBank/DDBJ databases">
        <title>Azospirillum oleiclasticum sp. nov, a nitrogen-fixing and heavy crude oil-emulsifying bacterium isolated from the crude oil of Yumen Oilfield.</title>
        <authorList>
            <person name="Wu D."/>
            <person name="Cai M."/>
            <person name="Zhang X."/>
        </authorList>
    </citation>
    <scope>NUCLEOTIDE SEQUENCE [LARGE SCALE GENOMIC DNA]</scope>
    <source>
        <strain evidence="13 14">ROY-1-1-2</strain>
    </source>
</reference>
<keyword evidence="3 9" id="KW-0813">Transport</keyword>
<dbReference type="Pfam" id="PF26002">
    <property type="entry name" value="Beta-barrel_AprE"/>
    <property type="match status" value="1"/>
</dbReference>
<evidence type="ECO:0000256" key="2">
    <source>
        <dbReference type="ARBA" id="ARBA00009477"/>
    </source>
</evidence>
<feature type="region of interest" description="Disordered" evidence="10">
    <location>
        <begin position="1"/>
        <end position="22"/>
    </location>
</feature>
<dbReference type="InterPro" id="IPR050739">
    <property type="entry name" value="MFP"/>
</dbReference>
<proteinExistence type="inferred from homology"/>
<evidence type="ECO:0000256" key="5">
    <source>
        <dbReference type="ARBA" id="ARBA00022519"/>
    </source>
</evidence>
<keyword evidence="6 9" id="KW-0812">Transmembrane</keyword>
<dbReference type="PRINTS" id="PR01490">
    <property type="entry name" value="RTXTOXIND"/>
</dbReference>
<evidence type="ECO:0000313" key="14">
    <source>
        <dbReference type="Proteomes" id="UP000584642"/>
    </source>
</evidence>